<dbReference type="GO" id="GO:0007062">
    <property type="term" value="P:sister chromatid cohesion"/>
    <property type="evidence" value="ECO:0007669"/>
    <property type="project" value="UniProtKB-ARBA"/>
</dbReference>
<dbReference type="Pfam" id="PF21581">
    <property type="entry name" value="SCD"/>
    <property type="match status" value="1"/>
</dbReference>
<organism evidence="4 5">
    <name type="scientific">Drosophila lebanonensis</name>
    <name type="common">Fruit fly</name>
    <name type="synonym">Scaptodrosophila lebanonensis</name>
    <dbReference type="NCBI Taxonomy" id="7225"/>
    <lineage>
        <taxon>Eukaryota</taxon>
        <taxon>Metazoa</taxon>
        <taxon>Ecdysozoa</taxon>
        <taxon>Arthropoda</taxon>
        <taxon>Hexapoda</taxon>
        <taxon>Insecta</taxon>
        <taxon>Pterygota</taxon>
        <taxon>Neoptera</taxon>
        <taxon>Endopterygota</taxon>
        <taxon>Diptera</taxon>
        <taxon>Brachycera</taxon>
        <taxon>Muscomorpha</taxon>
        <taxon>Ephydroidea</taxon>
        <taxon>Drosophilidae</taxon>
        <taxon>Scaptodrosophila</taxon>
    </lineage>
</organism>
<dbReference type="PROSITE" id="PS51425">
    <property type="entry name" value="SCD"/>
    <property type="match status" value="1"/>
</dbReference>
<evidence type="ECO:0000313" key="4">
    <source>
        <dbReference type="Proteomes" id="UP000504634"/>
    </source>
</evidence>
<keyword evidence="4" id="KW-1185">Reference proteome</keyword>
<dbReference type="GO" id="GO:0008278">
    <property type="term" value="C:cohesin complex"/>
    <property type="evidence" value="ECO:0007669"/>
    <property type="project" value="TreeGrafter"/>
</dbReference>
<dbReference type="InterPro" id="IPR056396">
    <property type="entry name" value="HEAT_SCC3-SA"/>
</dbReference>
<name>A0A6J2TV08_DROLE</name>
<evidence type="ECO:0000256" key="1">
    <source>
        <dbReference type="ARBA" id="ARBA00005486"/>
    </source>
</evidence>
<dbReference type="InterPro" id="IPR011989">
    <property type="entry name" value="ARM-like"/>
</dbReference>
<evidence type="ECO:0000259" key="3">
    <source>
        <dbReference type="PROSITE" id="PS51425"/>
    </source>
</evidence>
<dbReference type="InterPro" id="IPR020839">
    <property type="entry name" value="SCD"/>
</dbReference>
<dbReference type="Pfam" id="PF24571">
    <property type="entry name" value="HEAT_SCC3-SA"/>
    <property type="match status" value="1"/>
</dbReference>
<dbReference type="AlphaFoldDB" id="A0A6J2TV08"/>
<dbReference type="Pfam" id="PF08514">
    <property type="entry name" value="STAG"/>
    <property type="match status" value="1"/>
</dbReference>
<dbReference type="GO" id="GO:0005634">
    <property type="term" value="C:nucleus"/>
    <property type="evidence" value="ECO:0007669"/>
    <property type="project" value="TreeGrafter"/>
</dbReference>
<dbReference type="OrthoDB" id="498590at2759"/>
<evidence type="ECO:0000313" key="5">
    <source>
        <dbReference type="RefSeq" id="XP_030380381.1"/>
    </source>
</evidence>
<dbReference type="GO" id="GO:0003682">
    <property type="term" value="F:chromatin binding"/>
    <property type="evidence" value="ECO:0007669"/>
    <property type="project" value="TreeGrafter"/>
</dbReference>
<dbReference type="InterPro" id="IPR016024">
    <property type="entry name" value="ARM-type_fold"/>
</dbReference>
<dbReference type="SUPFAM" id="SSF48371">
    <property type="entry name" value="ARM repeat"/>
    <property type="match status" value="1"/>
</dbReference>
<dbReference type="GO" id="GO:0000785">
    <property type="term" value="C:chromatin"/>
    <property type="evidence" value="ECO:0007669"/>
    <property type="project" value="TreeGrafter"/>
</dbReference>
<dbReference type="PANTHER" id="PTHR11199">
    <property type="entry name" value="STROMAL ANTIGEN"/>
    <property type="match status" value="1"/>
</dbReference>
<feature type="domain" description="SCD" evidence="3">
    <location>
        <begin position="225"/>
        <end position="310"/>
    </location>
</feature>
<sequence>MEQYQSSSDMEICTPTAEQGRSEEDDLQVVDISSEECEMLDDDDGPEQVQSSELRLFSLVRRRRLKVDDICLQFIASYRNNARMALLRFMQFVVDASSLSEYQVPENLAFPFPYNEILESAYTANIVSGLLHPPVNMASKHLKEIVANFVQTLLKTANDSSIIFNDSFLQTITDFISTCCDSNIRSVRYTGTLIGVKMLTTLNDLVAVEYTKLEPLWMGMFTRVFLKRCRDVVEAIRLICIDELGIWLLKYPQCFLKQFHIEHLFEALMDKASKVRESSLMSLLELFKNESLQPLYQRFGMKFEKVLLAFSVNTESEVGEYAVKLLVSLYNLSKATCQIIDKLVFAADRGLAQAAAELVNYRLKLKSEVINGPGEQHSTLIRKLLKFFLDFGEHEHTAYYVDALYNTNDIIVDWSCMVNMLLVEPSEDAALSSREVSVLIDIMVRGIKQSVTGEIPQGRYTKDLTRQPNPSARLSVTEIFEIKLSQLILKYRCNDNFEDLINLIKIPRYMDLTVCITGTLSTQWHQLLDHLVDIMFKNPNDRVLKTCAKTLSFIFGTLLEFPSNILEARRREFLQNAVINYKMAEKTWHDSALGTHESRWQRLLDKLKILTVIYAYFDLSSWSVSASLFSNFQKAATDLAESSMPEAAVHLYLEVCYMSLSWDLKNLTTADVLEAGLNEACESLHQNRDTFLQAGFTLIECTRDLRVSERSFEYVCDVLVLFGDQLRRCSTAAVRNLEYKSKMNEHELLESFLKLQIFMEEPSELVKEARIEELQRNRRLLISYCKLVSFNVVPMMRASSIFQYFDQYYKPYGDILRFALERILPINPINFGMTLLHTCIGAYNRFWNLPRF</sequence>
<evidence type="ECO:0000256" key="2">
    <source>
        <dbReference type="SAM" id="MobiDB-lite"/>
    </source>
</evidence>
<gene>
    <name evidence="5" type="primary">LOC115628433</name>
</gene>
<dbReference type="Gene3D" id="1.25.10.10">
    <property type="entry name" value="Leucine-rich Repeat Variant"/>
    <property type="match status" value="1"/>
</dbReference>
<accession>A0A6J2TV08</accession>
<dbReference type="RefSeq" id="XP_030380381.1">
    <property type="nucleotide sequence ID" value="XM_030524521.1"/>
</dbReference>
<dbReference type="Proteomes" id="UP000504634">
    <property type="component" value="Unplaced"/>
</dbReference>
<dbReference type="PANTHER" id="PTHR11199:SF0">
    <property type="entry name" value="LD34181P-RELATED"/>
    <property type="match status" value="1"/>
</dbReference>
<feature type="region of interest" description="Disordered" evidence="2">
    <location>
        <begin position="1"/>
        <end position="26"/>
    </location>
</feature>
<reference evidence="5" key="1">
    <citation type="submission" date="2025-08" db="UniProtKB">
        <authorList>
            <consortium name="RefSeq"/>
        </authorList>
    </citation>
    <scope>IDENTIFICATION</scope>
    <source>
        <strain evidence="5">11010-0011.00</strain>
        <tissue evidence="5">Whole body</tissue>
    </source>
</reference>
<dbReference type="InterPro" id="IPR039662">
    <property type="entry name" value="Cohesin_Scc3/SA"/>
</dbReference>
<dbReference type="InterPro" id="IPR013721">
    <property type="entry name" value="STAG"/>
</dbReference>
<dbReference type="GeneID" id="115628433"/>
<proteinExistence type="inferred from homology"/>
<comment type="similarity">
    <text evidence="1">Belongs to the SCC3 family.</text>
</comment>
<protein>
    <submittedName>
        <fullName evidence="5">Cohesin subunit SA-2</fullName>
    </submittedName>
</protein>